<reference evidence="1 2" key="1">
    <citation type="journal article" date="2005" name="Nature">
        <title>Genome sequencing and analysis of Aspergillus oryzae.</title>
        <authorList>
            <person name="Machida M."/>
            <person name="Asai K."/>
            <person name="Sano M."/>
            <person name="Tanaka T."/>
            <person name="Kumagai T."/>
            <person name="Terai G."/>
            <person name="Kusumoto K."/>
            <person name="Arima T."/>
            <person name="Akita O."/>
            <person name="Kashiwagi Y."/>
            <person name="Abe K."/>
            <person name="Gomi K."/>
            <person name="Horiuchi H."/>
            <person name="Kitamoto K."/>
            <person name="Kobayashi T."/>
            <person name="Takeuchi M."/>
            <person name="Denning D.W."/>
            <person name="Galagan J.E."/>
            <person name="Nierman W.C."/>
            <person name="Yu J."/>
            <person name="Archer D.B."/>
            <person name="Bennett J.W."/>
            <person name="Bhatnagar D."/>
            <person name="Cleveland T.E."/>
            <person name="Fedorova N.D."/>
            <person name="Gotoh O."/>
            <person name="Horikawa H."/>
            <person name="Hosoyama A."/>
            <person name="Ichinomiya M."/>
            <person name="Igarashi R."/>
            <person name="Iwashita K."/>
            <person name="Juvvadi P.R."/>
            <person name="Kato M."/>
            <person name="Kato Y."/>
            <person name="Kin T."/>
            <person name="Kokubun A."/>
            <person name="Maeda H."/>
            <person name="Maeyama N."/>
            <person name="Maruyama J."/>
            <person name="Nagasaki H."/>
            <person name="Nakajima T."/>
            <person name="Oda K."/>
            <person name="Okada K."/>
            <person name="Paulsen I."/>
            <person name="Sakamoto K."/>
            <person name="Sawano T."/>
            <person name="Takahashi M."/>
            <person name="Takase K."/>
            <person name="Terabayashi Y."/>
            <person name="Wortman J."/>
            <person name="Yamada O."/>
            <person name="Yamagata Y."/>
            <person name="Anazawa H."/>
            <person name="Hata Y."/>
            <person name="Koide Y."/>
            <person name="Komori T."/>
            <person name="Koyama Y."/>
            <person name="Minetoki T."/>
            <person name="Suharnan S."/>
            <person name="Tanaka A."/>
            <person name="Isono K."/>
            <person name="Kuhara S."/>
            <person name="Ogasawara N."/>
            <person name="Kikuchi H."/>
        </authorList>
    </citation>
    <scope>NUCLEOTIDE SEQUENCE [LARGE SCALE GENOMIC DNA]</scope>
    <source>
        <strain evidence="2">ATCC 42149 / RIB 40</strain>
    </source>
</reference>
<dbReference type="HOGENOM" id="CLU_2120605_0_0_1"/>
<dbReference type="GeneID" id="5990715"/>
<proteinExistence type="predicted"/>
<organism evidence="1 2">
    <name type="scientific">Aspergillus oryzae (strain ATCC 42149 / RIB 40)</name>
    <name type="common">Yellow koji mold</name>
    <dbReference type="NCBI Taxonomy" id="510516"/>
    <lineage>
        <taxon>Eukaryota</taxon>
        <taxon>Fungi</taxon>
        <taxon>Dikarya</taxon>
        <taxon>Ascomycota</taxon>
        <taxon>Pezizomycotina</taxon>
        <taxon>Eurotiomycetes</taxon>
        <taxon>Eurotiomycetidae</taxon>
        <taxon>Eurotiales</taxon>
        <taxon>Aspergillaceae</taxon>
        <taxon>Aspergillus</taxon>
        <taxon>Aspergillus subgen. Circumdati</taxon>
    </lineage>
</organism>
<dbReference type="Proteomes" id="UP000006564">
    <property type="component" value="Chromosome 2"/>
</dbReference>
<dbReference type="EMBL" id="BA000050">
    <property type="protein sequence ID" value="BAE56742.1"/>
    <property type="molecule type" value="Genomic_DNA"/>
</dbReference>
<evidence type="ECO:0000313" key="2">
    <source>
        <dbReference type="Proteomes" id="UP000006564"/>
    </source>
</evidence>
<name>Q2UNX3_ASPOR</name>
<dbReference type="EMBL" id="AP007154">
    <property type="protein sequence ID" value="BAE56742.1"/>
    <property type="molecule type" value="Genomic_DNA"/>
</dbReference>
<dbReference type="AlphaFoldDB" id="Q2UNX3"/>
<accession>Q2UNX3</accession>
<evidence type="ECO:0000313" key="1">
    <source>
        <dbReference type="EMBL" id="BAE56742.1"/>
    </source>
</evidence>
<dbReference type="RefSeq" id="XP_023089549.1">
    <property type="nucleotide sequence ID" value="XM_023234421.1"/>
</dbReference>
<protein>
    <submittedName>
        <fullName evidence="1">DNA, SC001</fullName>
    </submittedName>
</protein>
<dbReference type="KEGG" id="aor:AO090001000195"/>
<gene>
    <name evidence="1" type="ORF">AO090001000195</name>
</gene>
<keyword evidence="2" id="KW-1185">Reference proteome</keyword>
<dbReference type="VEuPathDB" id="FungiDB:AO090001000195"/>
<sequence>MLGCGAGANVGCMESIEVQTRRRAERVRNTGIGMERRAMRQNLAKGINHNNPRTLRVADSGADSSFRLFRSAVTGSACDASGPAYNNEVACTEDRELGGGLEIFKSLSLKNSVLF</sequence>